<protein>
    <submittedName>
        <fullName evidence="1">6862_t:CDS:1</fullName>
    </submittedName>
</protein>
<name>A0ACA9M5P1_9GLOM</name>
<keyword evidence="2" id="KW-1185">Reference proteome</keyword>
<evidence type="ECO:0000313" key="2">
    <source>
        <dbReference type="Proteomes" id="UP000789525"/>
    </source>
</evidence>
<evidence type="ECO:0000313" key="1">
    <source>
        <dbReference type="EMBL" id="CAG8571499.1"/>
    </source>
</evidence>
<proteinExistence type="predicted"/>
<organism evidence="1 2">
    <name type="scientific">Acaulospora colombiana</name>
    <dbReference type="NCBI Taxonomy" id="27376"/>
    <lineage>
        <taxon>Eukaryota</taxon>
        <taxon>Fungi</taxon>
        <taxon>Fungi incertae sedis</taxon>
        <taxon>Mucoromycota</taxon>
        <taxon>Glomeromycotina</taxon>
        <taxon>Glomeromycetes</taxon>
        <taxon>Diversisporales</taxon>
        <taxon>Acaulosporaceae</taxon>
        <taxon>Acaulospora</taxon>
    </lineage>
</organism>
<dbReference type="EMBL" id="CAJVPT010010558">
    <property type="protein sequence ID" value="CAG8571499.1"/>
    <property type="molecule type" value="Genomic_DNA"/>
</dbReference>
<dbReference type="Proteomes" id="UP000789525">
    <property type="component" value="Unassembled WGS sequence"/>
</dbReference>
<gene>
    <name evidence="1" type="ORF">ACOLOM_LOCUS5624</name>
</gene>
<accession>A0ACA9M5P1</accession>
<comment type="caution">
    <text evidence="1">The sequence shown here is derived from an EMBL/GenBank/DDBJ whole genome shotgun (WGS) entry which is preliminary data.</text>
</comment>
<reference evidence="1" key="1">
    <citation type="submission" date="2021-06" db="EMBL/GenBank/DDBJ databases">
        <authorList>
            <person name="Kallberg Y."/>
            <person name="Tangrot J."/>
            <person name="Rosling A."/>
        </authorList>
    </citation>
    <scope>NUCLEOTIDE SEQUENCE</scope>
    <source>
        <strain evidence="1">CL356</strain>
    </source>
</reference>
<sequence>MEVYIFSLGMEKNNIISPHLMRYLFKWLAPERQAEGSSLTREQIFGFFSSFVAIVEHHIIELLQLVDSQEHKCRQGRYLANKLSKNGAILFVNVPATMEEVSAHFYQMFTERVDSPIIISD</sequence>